<keyword evidence="3" id="KW-0741">SOS mutagenesis</keyword>
<dbReference type="Gene3D" id="3.30.1490.100">
    <property type="entry name" value="DNA polymerase, Y-family, little finger domain"/>
    <property type="match status" value="1"/>
</dbReference>
<dbReference type="Gene3D" id="3.40.1170.60">
    <property type="match status" value="1"/>
</dbReference>
<dbReference type="GO" id="GO:0006281">
    <property type="term" value="P:DNA repair"/>
    <property type="evidence" value="ECO:0007669"/>
    <property type="project" value="UniProtKB-KW"/>
</dbReference>
<evidence type="ECO:0000256" key="5">
    <source>
        <dbReference type="ARBA" id="ARBA00023236"/>
    </source>
</evidence>
<dbReference type="GO" id="GO:0005829">
    <property type="term" value="C:cytosol"/>
    <property type="evidence" value="ECO:0007669"/>
    <property type="project" value="TreeGrafter"/>
</dbReference>
<dbReference type="InterPro" id="IPR001126">
    <property type="entry name" value="UmuC"/>
</dbReference>
<evidence type="ECO:0000259" key="6">
    <source>
        <dbReference type="PROSITE" id="PS50173"/>
    </source>
</evidence>
<dbReference type="Pfam" id="PF11799">
    <property type="entry name" value="IMS_C"/>
    <property type="match status" value="1"/>
</dbReference>
<keyword evidence="8" id="KW-1185">Reference proteome</keyword>
<dbReference type="KEGG" id="mech:Q9L42_004550"/>
<dbReference type="GO" id="GO:0009432">
    <property type="term" value="P:SOS response"/>
    <property type="evidence" value="ECO:0007669"/>
    <property type="project" value="UniProtKB-KW"/>
</dbReference>
<evidence type="ECO:0000256" key="1">
    <source>
        <dbReference type="ARBA" id="ARBA00010945"/>
    </source>
</evidence>
<dbReference type="NCBIfam" id="NF002955">
    <property type="entry name" value="PRK03609.1"/>
    <property type="match status" value="1"/>
</dbReference>
<dbReference type="InterPro" id="IPR024728">
    <property type="entry name" value="PolY_HhH_motif"/>
</dbReference>
<name>A0AAU7NWQ8_9GAMM</name>
<dbReference type="GO" id="GO:0042276">
    <property type="term" value="P:error-prone translesion synthesis"/>
    <property type="evidence" value="ECO:0007669"/>
    <property type="project" value="TreeGrafter"/>
</dbReference>
<keyword evidence="2" id="KW-0227">DNA damage</keyword>
<evidence type="ECO:0000256" key="3">
    <source>
        <dbReference type="ARBA" id="ARBA00023199"/>
    </source>
</evidence>
<organism evidence="7 8">
    <name type="scientific">Methylomarinum roseum</name>
    <dbReference type="NCBI Taxonomy" id="3067653"/>
    <lineage>
        <taxon>Bacteria</taxon>
        <taxon>Pseudomonadati</taxon>
        <taxon>Pseudomonadota</taxon>
        <taxon>Gammaproteobacteria</taxon>
        <taxon>Methylococcales</taxon>
        <taxon>Methylococcaceae</taxon>
        <taxon>Methylomarinum</taxon>
    </lineage>
</organism>
<feature type="domain" description="UmuC" evidence="6">
    <location>
        <begin position="7"/>
        <end position="191"/>
    </location>
</feature>
<dbReference type="SUPFAM" id="SSF56672">
    <property type="entry name" value="DNA/RNA polymerases"/>
    <property type="match status" value="1"/>
</dbReference>
<reference evidence="7 8" key="1">
    <citation type="journal article" date="2024" name="Microbiology">
        <title>Methylomarinum rosea sp. nov., a novel halophilic methanotrophic bacterium from the hypersaline Lake Elton.</title>
        <authorList>
            <person name="Suleimanov R.Z."/>
            <person name="Oshkin I.Y."/>
            <person name="Danilova O.V."/>
            <person name="Suzina N.E."/>
            <person name="Dedysh S.N."/>
        </authorList>
    </citation>
    <scope>NUCLEOTIDE SEQUENCE [LARGE SCALE GENOMIC DNA]</scope>
    <source>
        <strain evidence="7 8">Ch1-1</strain>
    </source>
</reference>
<dbReference type="InterPro" id="IPR017961">
    <property type="entry name" value="DNA_pol_Y-fam_little_finger"/>
</dbReference>
<dbReference type="RefSeq" id="WP_305909613.1">
    <property type="nucleotide sequence ID" value="NZ_CP157743.1"/>
</dbReference>
<protein>
    <submittedName>
        <fullName evidence="7">Y-family DNA polymerase</fullName>
    </submittedName>
</protein>
<dbReference type="PROSITE" id="PS50173">
    <property type="entry name" value="UMUC"/>
    <property type="match status" value="1"/>
</dbReference>
<dbReference type="CDD" id="cd01700">
    <property type="entry name" value="PolY_Pol_V_umuC"/>
    <property type="match status" value="1"/>
</dbReference>
<dbReference type="AlphaFoldDB" id="A0AAU7NWQ8"/>
<evidence type="ECO:0000313" key="7">
    <source>
        <dbReference type="EMBL" id="XBS21399.1"/>
    </source>
</evidence>
<dbReference type="InterPro" id="IPR043502">
    <property type="entry name" value="DNA/RNA_pol_sf"/>
</dbReference>
<dbReference type="SUPFAM" id="SSF100879">
    <property type="entry name" value="Lesion bypass DNA polymerase (Y-family), little finger domain"/>
    <property type="match status" value="1"/>
</dbReference>
<dbReference type="Pfam" id="PF00817">
    <property type="entry name" value="IMS"/>
    <property type="match status" value="1"/>
</dbReference>
<accession>A0AAU7NWQ8</accession>
<keyword evidence="4" id="KW-0234">DNA repair</keyword>
<evidence type="ECO:0000256" key="4">
    <source>
        <dbReference type="ARBA" id="ARBA00023204"/>
    </source>
</evidence>
<dbReference type="Pfam" id="PF13438">
    <property type="entry name" value="DUF4113"/>
    <property type="match status" value="1"/>
</dbReference>
<sequence length="431" mass="48904">MTPPIRLALVDCNNFYVSCERLFRPDLRDKPVAVLSNNDGCIVARSQEVKALGIKMGAPVHQVRPLIRRHRIELFSSNYALYADLSNRVMQCLESFTPRIEVYSIDESFLDLSGIGDRDIEAYGRGIKQTVYRVTGIPVCVGIGPTKTLAKLANYAAKKWRKTGGALDLSCPVRREKLMRLVPVNEVWGIGPSTAQRLRQMGIESVYDLAQQPVESLHGQFNIVLARTVMELNGQACLTLDEIAPDKQQIVCSRSFKRRLTDYHELAEALSHFCSRAAEKLRRQGSVAGSITVFLRTNPFNPEEPQYQRSLYAMLGQSTQDTRKIIETAKRLLKEGYRPGYRYQKCGVQLGHIKAETPLRQLDLFAMSDPEQDEYGKSRMLMAAMDQINKRFHQGIAVSTAGLDQHWQTRVERRSCRYTTNWDELAVAQCR</sequence>
<dbReference type="PANTHER" id="PTHR11076:SF34">
    <property type="entry name" value="PROTEIN UMUC"/>
    <property type="match status" value="1"/>
</dbReference>
<dbReference type="InterPro" id="IPR050116">
    <property type="entry name" value="DNA_polymerase-Y"/>
</dbReference>
<proteinExistence type="inferred from homology"/>
<dbReference type="GO" id="GO:0003684">
    <property type="term" value="F:damaged DNA binding"/>
    <property type="evidence" value="ECO:0007669"/>
    <property type="project" value="InterPro"/>
</dbReference>
<dbReference type="Pfam" id="PF11798">
    <property type="entry name" value="IMS_HHH"/>
    <property type="match status" value="1"/>
</dbReference>
<comment type="similarity">
    <text evidence="1">Belongs to the DNA polymerase type-Y family.</text>
</comment>
<keyword evidence="5" id="KW-0742">SOS response</keyword>
<evidence type="ECO:0000256" key="2">
    <source>
        <dbReference type="ARBA" id="ARBA00022763"/>
    </source>
</evidence>
<evidence type="ECO:0000313" key="8">
    <source>
        <dbReference type="Proteomes" id="UP001225378"/>
    </source>
</evidence>
<dbReference type="InterPro" id="IPR025188">
    <property type="entry name" value="DUF4113"/>
</dbReference>
<dbReference type="Gene3D" id="1.10.150.20">
    <property type="entry name" value="5' to 3' exonuclease, C-terminal subdomain"/>
    <property type="match status" value="1"/>
</dbReference>
<dbReference type="GO" id="GO:0003887">
    <property type="term" value="F:DNA-directed DNA polymerase activity"/>
    <property type="evidence" value="ECO:0007669"/>
    <property type="project" value="TreeGrafter"/>
</dbReference>
<dbReference type="Proteomes" id="UP001225378">
    <property type="component" value="Chromosome"/>
</dbReference>
<dbReference type="InterPro" id="IPR043128">
    <property type="entry name" value="Rev_trsase/Diguanyl_cyclase"/>
</dbReference>
<dbReference type="PANTHER" id="PTHR11076">
    <property type="entry name" value="DNA REPAIR POLYMERASE UMUC / TRANSFERASE FAMILY MEMBER"/>
    <property type="match status" value="1"/>
</dbReference>
<gene>
    <name evidence="7" type="ORF">Q9L42_004550</name>
</gene>
<dbReference type="Gene3D" id="3.30.70.270">
    <property type="match status" value="1"/>
</dbReference>
<dbReference type="InterPro" id="IPR036775">
    <property type="entry name" value="DNA_pol_Y-fam_lit_finger_sf"/>
</dbReference>
<dbReference type="EMBL" id="CP157743">
    <property type="protein sequence ID" value="XBS21399.1"/>
    <property type="molecule type" value="Genomic_DNA"/>
</dbReference>